<feature type="compositionally biased region" description="Polar residues" evidence="1">
    <location>
        <begin position="225"/>
        <end position="242"/>
    </location>
</feature>
<reference evidence="2" key="2">
    <citation type="submission" date="2022-06" db="UniProtKB">
        <authorList>
            <consortium name="EnsemblMetazoa"/>
        </authorList>
    </citation>
    <scope>IDENTIFICATION</scope>
    <source>
        <strain evidence="2">DF5081</strain>
    </source>
</reference>
<proteinExistence type="predicted"/>
<sequence length="408" mass="45218">MDIWRSHQVPKNFRPSPTTFYTDAHRLHTSLKFCPYSNTFDPDSKNVLNLSRSLYVTVVAKKVRPPPRGHVDSFVDVFRVQGSVSEQIRQQPPSSDEKTRALIEQQAHTIKMQANQLKDIKWRLHAYHMEETPSESPSPSVNVFATNNENPEPPKTVSHTKTSFITAQIPITATGHPCHALIDTGANITVTSETSVDLPSAYHAATLPLNHPLWKTMVRKASHYNADSSISQRGTPPSQNVASAEEAEGGQATGFSRADAGHTGNLARHHCGPGRERGSGRKRRRHSLPPILAPASFNRAEPSEDFTFSPSETIPVYTPPTIVGPPPEDSSSDDLEVDVSDQEEYVVPQKLESDDKPEVNNPVDIDYPVPDVQEGVPISIARKDDLQIWNTELNGFNGIWNSKFGIKY</sequence>
<reference evidence="3" key="1">
    <citation type="submission" date="2010-08" db="EMBL/GenBank/DDBJ databases">
        <authorList>
            <consortium name="Caenorhabditis japonica Sequencing Consortium"/>
            <person name="Wilson R.K."/>
        </authorList>
    </citation>
    <scope>NUCLEOTIDE SEQUENCE [LARGE SCALE GENOMIC DNA]</scope>
    <source>
        <strain evidence="3">DF5081</strain>
    </source>
</reference>
<evidence type="ECO:0000256" key="1">
    <source>
        <dbReference type="SAM" id="MobiDB-lite"/>
    </source>
</evidence>
<dbReference type="Proteomes" id="UP000005237">
    <property type="component" value="Unassembled WGS sequence"/>
</dbReference>
<keyword evidence="3" id="KW-1185">Reference proteome</keyword>
<accession>A0A8R1I9Z9</accession>
<feature type="compositionally biased region" description="Acidic residues" evidence="1">
    <location>
        <begin position="330"/>
        <end position="341"/>
    </location>
</feature>
<dbReference type="AlphaFoldDB" id="A0A8R1I9Z9"/>
<dbReference type="EnsemblMetazoa" id="CJA22963a.1">
    <property type="protein sequence ID" value="CJA22963a.1"/>
    <property type="gene ID" value="WBGene00178535"/>
</dbReference>
<name>A0A8R1I9Z9_CAEJA</name>
<protein>
    <submittedName>
        <fullName evidence="2">Peptidase A2 domain-containing protein</fullName>
    </submittedName>
</protein>
<organism evidence="2 3">
    <name type="scientific">Caenorhabditis japonica</name>
    <dbReference type="NCBI Taxonomy" id="281687"/>
    <lineage>
        <taxon>Eukaryota</taxon>
        <taxon>Metazoa</taxon>
        <taxon>Ecdysozoa</taxon>
        <taxon>Nematoda</taxon>
        <taxon>Chromadorea</taxon>
        <taxon>Rhabditida</taxon>
        <taxon>Rhabditina</taxon>
        <taxon>Rhabditomorpha</taxon>
        <taxon>Rhabditoidea</taxon>
        <taxon>Rhabditidae</taxon>
        <taxon>Peloderinae</taxon>
        <taxon>Caenorhabditis</taxon>
    </lineage>
</organism>
<feature type="region of interest" description="Disordered" evidence="1">
    <location>
        <begin position="225"/>
        <end position="341"/>
    </location>
</feature>
<evidence type="ECO:0000313" key="2">
    <source>
        <dbReference type="EnsemblMetazoa" id="CJA22963a.1"/>
    </source>
</evidence>
<evidence type="ECO:0000313" key="3">
    <source>
        <dbReference type="Proteomes" id="UP000005237"/>
    </source>
</evidence>